<evidence type="ECO:0000313" key="3">
    <source>
        <dbReference type="Proteomes" id="UP001642360"/>
    </source>
</evidence>
<dbReference type="SMART" id="SM00248">
    <property type="entry name" value="ANK"/>
    <property type="match status" value="4"/>
</dbReference>
<dbReference type="InterPro" id="IPR036770">
    <property type="entry name" value="Ankyrin_rpt-contain_sf"/>
</dbReference>
<dbReference type="SUPFAM" id="SSF48403">
    <property type="entry name" value="Ankyrin repeat"/>
    <property type="match status" value="1"/>
</dbReference>
<dbReference type="EMBL" id="CAUOFW020000771">
    <property type="protein sequence ID" value="CAK9136681.1"/>
    <property type="molecule type" value="Genomic_DNA"/>
</dbReference>
<name>A0ABC8QVC1_9AQUA</name>
<dbReference type="Proteomes" id="UP001642360">
    <property type="component" value="Unassembled WGS sequence"/>
</dbReference>
<keyword evidence="3" id="KW-1185">Reference proteome</keyword>
<organism evidence="2 3">
    <name type="scientific">Ilex paraguariensis</name>
    <name type="common">yerba mate</name>
    <dbReference type="NCBI Taxonomy" id="185542"/>
    <lineage>
        <taxon>Eukaryota</taxon>
        <taxon>Viridiplantae</taxon>
        <taxon>Streptophyta</taxon>
        <taxon>Embryophyta</taxon>
        <taxon>Tracheophyta</taxon>
        <taxon>Spermatophyta</taxon>
        <taxon>Magnoliopsida</taxon>
        <taxon>eudicotyledons</taxon>
        <taxon>Gunneridae</taxon>
        <taxon>Pentapetalae</taxon>
        <taxon>asterids</taxon>
        <taxon>campanulids</taxon>
        <taxon>Aquifoliales</taxon>
        <taxon>Aquifoliaceae</taxon>
        <taxon>Ilex</taxon>
    </lineage>
</organism>
<keyword evidence="1" id="KW-0040">ANK repeat</keyword>
<evidence type="ECO:0000256" key="1">
    <source>
        <dbReference type="PROSITE-ProRule" id="PRU00023"/>
    </source>
</evidence>
<dbReference type="PANTHER" id="PTHR24121">
    <property type="entry name" value="NO MECHANORECEPTOR POTENTIAL C, ISOFORM D-RELATED"/>
    <property type="match status" value="1"/>
</dbReference>
<evidence type="ECO:0000313" key="2">
    <source>
        <dbReference type="EMBL" id="CAK9136681.1"/>
    </source>
</evidence>
<dbReference type="PANTHER" id="PTHR24121:SF22">
    <property type="entry name" value="PROTEIN ACCELERATED CELL DEATH 6-LIKE"/>
    <property type="match status" value="1"/>
</dbReference>
<protein>
    <submittedName>
        <fullName evidence="2">Uncharacterized protein</fullName>
    </submittedName>
</protein>
<accession>A0ABC8QVC1</accession>
<dbReference type="PROSITE" id="PS50297">
    <property type="entry name" value="ANK_REP_REGION"/>
    <property type="match status" value="1"/>
</dbReference>
<dbReference type="AlphaFoldDB" id="A0ABC8QVC1"/>
<dbReference type="Gene3D" id="1.25.40.20">
    <property type="entry name" value="Ankyrin repeat-containing domain"/>
    <property type="match status" value="1"/>
</dbReference>
<feature type="repeat" description="ANK" evidence="1">
    <location>
        <begin position="64"/>
        <end position="90"/>
    </location>
</feature>
<proteinExistence type="predicted"/>
<dbReference type="InterPro" id="IPR002110">
    <property type="entry name" value="Ankyrin_rpt"/>
</dbReference>
<reference evidence="2 3" key="1">
    <citation type="submission" date="2024-02" db="EMBL/GenBank/DDBJ databases">
        <authorList>
            <person name="Vignale AGUSTIN F."/>
            <person name="Sosa J E."/>
            <person name="Modenutti C."/>
        </authorList>
    </citation>
    <scope>NUCLEOTIDE SEQUENCE [LARGE SCALE GENOMIC DNA]</scope>
</reference>
<dbReference type="Pfam" id="PF12796">
    <property type="entry name" value="Ank_2"/>
    <property type="match status" value="1"/>
</dbReference>
<dbReference type="PROSITE" id="PS50088">
    <property type="entry name" value="ANK_REPEAT"/>
    <property type="match status" value="1"/>
</dbReference>
<gene>
    <name evidence="2" type="ORF">ILEXP_LOCUS3682</name>
</gene>
<sequence length="288" mass="31592">MDPKLCIAAESNNIDVLVQNKEKLVELTPHHNTVLHITSQQGHTECVSKILSMHPSLLHCVNSSGESTLHLAARNGKKDVVMALIRFAASDGGAGLESGLHVVEILTKEDQEYSYTANKAEETPLYIAVERGYFNLIEVILESCTSPAYDGPSGSTALHAVVLSKTRVKLLNWKNSLVKKRDEKGLSPLHYAALSGFSCRTSQLLDVDNSVAYISDNDSNIALHIAEKRKAIVKYILQNSRAISTLITQKDIAGNTPLHFLAASLIRHPMADKKALNKEKFTPLDMIN</sequence>
<comment type="caution">
    <text evidence="2">The sequence shown here is derived from an EMBL/GenBank/DDBJ whole genome shotgun (WGS) entry which is preliminary data.</text>
</comment>